<keyword evidence="5" id="KW-0547">Nucleotide-binding</keyword>
<dbReference type="SMART" id="SM00487">
    <property type="entry name" value="DEXDc"/>
    <property type="match status" value="1"/>
</dbReference>
<dbReference type="GO" id="GO:0005524">
    <property type="term" value="F:ATP binding"/>
    <property type="evidence" value="ECO:0007669"/>
    <property type="project" value="InterPro"/>
</dbReference>
<dbReference type="GO" id="GO:0016787">
    <property type="term" value="F:hydrolase activity"/>
    <property type="evidence" value="ECO:0007669"/>
    <property type="project" value="UniProtKB-KW"/>
</dbReference>
<dbReference type="InterPro" id="IPR000330">
    <property type="entry name" value="SNF2_N"/>
</dbReference>
<dbReference type="Pfam" id="PF00271">
    <property type="entry name" value="Helicase_C"/>
    <property type="match status" value="1"/>
</dbReference>
<name>A0A5B8XXA4_9DELT</name>
<organism evidence="5 6">
    <name type="scientific">Microvenator marinus</name>
    <dbReference type="NCBI Taxonomy" id="2600177"/>
    <lineage>
        <taxon>Bacteria</taxon>
        <taxon>Deltaproteobacteria</taxon>
        <taxon>Bradymonadales</taxon>
        <taxon>Microvenatoraceae</taxon>
        <taxon>Microvenator</taxon>
    </lineage>
</organism>
<keyword evidence="5" id="KW-0067">ATP-binding</keyword>
<keyword evidence="1" id="KW-0378">Hydrolase</keyword>
<protein>
    <submittedName>
        <fullName evidence="5">DEAD/DEAH box helicase</fullName>
    </submittedName>
</protein>
<feature type="region of interest" description="Disordered" evidence="2">
    <location>
        <begin position="719"/>
        <end position="752"/>
    </location>
</feature>
<dbReference type="EMBL" id="CP042467">
    <property type="protein sequence ID" value="QED28069.1"/>
    <property type="molecule type" value="Genomic_DNA"/>
</dbReference>
<feature type="compositionally biased region" description="Polar residues" evidence="2">
    <location>
        <begin position="724"/>
        <end position="746"/>
    </location>
</feature>
<dbReference type="SUPFAM" id="SSF52540">
    <property type="entry name" value="P-loop containing nucleoside triphosphate hydrolases"/>
    <property type="match status" value="1"/>
</dbReference>
<dbReference type="PANTHER" id="PTHR45766">
    <property type="entry name" value="DNA ANNEALING HELICASE AND ENDONUCLEASE ZRANB3 FAMILY MEMBER"/>
    <property type="match status" value="1"/>
</dbReference>
<dbReference type="KEGG" id="bbae:FRD01_12650"/>
<dbReference type="SMART" id="SM00490">
    <property type="entry name" value="HELICc"/>
    <property type="match status" value="1"/>
</dbReference>
<evidence type="ECO:0000256" key="2">
    <source>
        <dbReference type="SAM" id="MobiDB-lite"/>
    </source>
</evidence>
<dbReference type="PROSITE" id="PS51192">
    <property type="entry name" value="HELICASE_ATP_BIND_1"/>
    <property type="match status" value="1"/>
</dbReference>
<dbReference type="OrthoDB" id="18878at2"/>
<feature type="domain" description="Helicase C-terminal" evidence="4">
    <location>
        <begin position="366"/>
        <end position="544"/>
    </location>
</feature>
<accession>A0A5B8XXA4</accession>
<keyword evidence="6" id="KW-1185">Reference proteome</keyword>
<evidence type="ECO:0000259" key="3">
    <source>
        <dbReference type="PROSITE" id="PS51192"/>
    </source>
</evidence>
<dbReference type="InterPro" id="IPR001650">
    <property type="entry name" value="Helicase_C-like"/>
</dbReference>
<evidence type="ECO:0000259" key="4">
    <source>
        <dbReference type="PROSITE" id="PS51194"/>
    </source>
</evidence>
<sequence length="752" mass="84587">MEMKQWFQHALHLVGHAGGQRQESDLREFQLVAARRIAMMAQTYGVALEADATGLGKTRTCAMAAILVRNQARSKHPIVLVVPHRVAGMWRATLEHLNVQKENFRVMSHTDLSRGKPLPKACVVVVDEAHRFKNPEAIRTKTLVRGLGDTPLVLATATPVINSIWDLYHLLEIGMSDTACVRVCGRGLRRAFEEAEAGAFDLTQLLQAVSVRRVTPDDPTLRRPKARIEILRYDPDPDENWLWQNLGRELDRLNFAIFRNDWPKGLMVEHIRRLWEGGAECLLNFVEYILTFHERWIELRAQGRELGRHEFEACFGPTHQQNAFAFMFEAAQPQIGDSDLSLVKEDLEVWKDLHARLNRLSQARTGLEAALCGLLSSRPEPLLIFTSFQKAAERLYQCICEFLGGQARVALITGTTAVATGLGRTNPGELLERFAPRAHGREIEPHQQIQVLVCTDCLSEGVNLQDCGRMVLGDLPYTPQGIEQRIGRICRPGSMFGEVEVWLPRPHSWNDSLGLRTRLNTKIDAAETAGTPFQTVGTRRAKQTELPALAAMTRLDELAARFGRELNLENQHWEVDGPEDELWAVVEYMDGELSWRRLVYFRDGKEATLVNALEKVPRLVESAQTLIPAEPPEWFERWLEREEDRLNGAVLAPANLDARQTEIWRLIRNMCDAEEVADLRQRVLQPLSRAELEGLVGAKDPVAAARGLKARPARRIRLVHAGSVASNPQTKTSKPAIQASSPTSKACATPHL</sequence>
<dbReference type="AlphaFoldDB" id="A0A5B8XXA4"/>
<evidence type="ECO:0000313" key="6">
    <source>
        <dbReference type="Proteomes" id="UP000321595"/>
    </source>
</evidence>
<dbReference type="PROSITE" id="PS51194">
    <property type="entry name" value="HELICASE_CTER"/>
    <property type="match status" value="1"/>
</dbReference>
<dbReference type="RefSeq" id="WP_146960167.1">
    <property type="nucleotide sequence ID" value="NZ_CP042467.1"/>
</dbReference>
<reference evidence="5 6" key="1">
    <citation type="submission" date="2019-08" db="EMBL/GenBank/DDBJ databases">
        <authorList>
            <person name="Liang Q."/>
        </authorList>
    </citation>
    <scope>NUCLEOTIDE SEQUENCE [LARGE SCALE GENOMIC DNA]</scope>
    <source>
        <strain evidence="5 6">V1718</strain>
    </source>
</reference>
<dbReference type="InterPro" id="IPR027417">
    <property type="entry name" value="P-loop_NTPase"/>
</dbReference>
<feature type="domain" description="Helicase ATP-binding" evidence="3">
    <location>
        <begin position="38"/>
        <end position="177"/>
    </location>
</feature>
<dbReference type="Proteomes" id="UP000321595">
    <property type="component" value="Chromosome"/>
</dbReference>
<dbReference type="GO" id="GO:0004386">
    <property type="term" value="F:helicase activity"/>
    <property type="evidence" value="ECO:0007669"/>
    <property type="project" value="UniProtKB-KW"/>
</dbReference>
<gene>
    <name evidence="5" type="ORF">FRD01_12650</name>
</gene>
<dbReference type="InterPro" id="IPR014001">
    <property type="entry name" value="Helicase_ATP-bd"/>
</dbReference>
<evidence type="ECO:0000256" key="1">
    <source>
        <dbReference type="ARBA" id="ARBA00022801"/>
    </source>
</evidence>
<dbReference type="Pfam" id="PF00176">
    <property type="entry name" value="SNF2-rel_dom"/>
    <property type="match status" value="1"/>
</dbReference>
<proteinExistence type="predicted"/>
<dbReference type="PANTHER" id="PTHR45766:SF6">
    <property type="entry name" value="SWI_SNF-RELATED MATRIX-ASSOCIATED ACTIN-DEPENDENT REGULATOR OF CHROMATIN SUBFAMILY A-LIKE PROTEIN 1"/>
    <property type="match status" value="1"/>
</dbReference>
<dbReference type="Gene3D" id="3.40.50.300">
    <property type="entry name" value="P-loop containing nucleotide triphosphate hydrolases"/>
    <property type="match status" value="2"/>
</dbReference>
<evidence type="ECO:0000313" key="5">
    <source>
        <dbReference type="EMBL" id="QED28069.1"/>
    </source>
</evidence>
<keyword evidence="5" id="KW-0347">Helicase</keyword>